<dbReference type="AlphaFoldDB" id="A0A5M8FRB4"/>
<proteinExistence type="predicted"/>
<dbReference type="OrthoDB" id="4304666at2"/>
<organism evidence="2 3">
    <name type="scientific">Thiohalocapsa marina</name>
    <dbReference type="NCBI Taxonomy" id="424902"/>
    <lineage>
        <taxon>Bacteria</taxon>
        <taxon>Pseudomonadati</taxon>
        <taxon>Pseudomonadota</taxon>
        <taxon>Gammaproteobacteria</taxon>
        <taxon>Chromatiales</taxon>
        <taxon>Chromatiaceae</taxon>
        <taxon>Thiohalocapsa</taxon>
    </lineage>
</organism>
<dbReference type="RefSeq" id="WP_150092703.1">
    <property type="nucleotide sequence ID" value="NZ_VWXX01000011.1"/>
</dbReference>
<dbReference type="Proteomes" id="UP000322981">
    <property type="component" value="Unassembled WGS sequence"/>
</dbReference>
<name>A0A5M8FRB4_9GAMM</name>
<evidence type="ECO:0000313" key="3">
    <source>
        <dbReference type="Proteomes" id="UP000322981"/>
    </source>
</evidence>
<keyword evidence="3" id="KW-1185">Reference proteome</keyword>
<protein>
    <submittedName>
        <fullName evidence="2">Uncharacterized protein</fullName>
    </submittedName>
</protein>
<reference evidence="2 3" key="1">
    <citation type="submission" date="2019-09" db="EMBL/GenBank/DDBJ databases">
        <title>Whole-genome sequence of the purple sulfur bacterium Thiohalocapsa marina DSM 19078.</title>
        <authorList>
            <person name="Kyndt J.A."/>
            <person name="Meyer T.E."/>
        </authorList>
    </citation>
    <scope>NUCLEOTIDE SEQUENCE [LARGE SCALE GENOMIC DNA]</scope>
    <source>
        <strain evidence="2 3">DSM 19078</strain>
    </source>
</reference>
<feature type="region of interest" description="Disordered" evidence="1">
    <location>
        <begin position="322"/>
        <end position="350"/>
    </location>
</feature>
<dbReference type="EMBL" id="VWXX01000011">
    <property type="protein sequence ID" value="KAA6185295.1"/>
    <property type="molecule type" value="Genomic_DNA"/>
</dbReference>
<comment type="caution">
    <text evidence="2">The sequence shown here is derived from an EMBL/GenBank/DDBJ whole genome shotgun (WGS) entry which is preliminary data.</text>
</comment>
<evidence type="ECO:0000313" key="2">
    <source>
        <dbReference type="EMBL" id="KAA6185295.1"/>
    </source>
</evidence>
<accession>A0A5M8FRB4</accession>
<sequence>MLTLDNDRLCFAFPEVHRHAHCAIECLRTLRLPDDNQTYPLPPKLGRFPMQAVDDYPDQAPPDWQRHGGVFLPIYQSEALWIGLYSAAQAMQRFTNRDPDGPRYTYPFAVKIATGKINAISGTPWQDNLQAAPQDYVVLPDQRWLDGYNVAKGLVRQFVASPLGSGHGVEVQASGATTHGGLQLAVYPMKTDAYAAYCQQRAEREANWLREAQAASIRYGIDKANQVELAAGGLIRQDIIKDPHGLDVWDQSRVSRCFVHLLNAEHYQAVTGERPPHPPFRARDYAKAGLPWFHLDSDGEALEGAAPLAKIQSIAAVTVAQTGQPMPDNDPLGPLPVRQIGGKPVRQGEL</sequence>
<gene>
    <name evidence="2" type="ORF">F2Q65_09350</name>
</gene>
<evidence type="ECO:0000256" key="1">
    <source>
        <dbReference type="SAM" id="MobiDB-lite"/>
    </source>
</evidence>